<dbReference type="GO" id="GO:0004146">
    <property type="term" value="F:dihydrofolate reductase activity"/>
    <property type="evidence" value="ECO:0007669"/>
    <property type="project" value="UniProtKB-EC"/>
</dbReference>
<reference evidence="10 11" key="1">
    <citation type="submission" date="2019-10" db="EMBL/GenBank/DDBJ databases">
        <title>Genome sequence of Phaeocystidibacter marisrubri JCM30614 (type strain).</title>
        <authorList>
            <person name="Bowman J.P."/>
        </authorList>
    </citation>
    <scope>NUCLEOTIDE SEQUENCE [LARGE SCALE GENOMIC DNA]</scope>
    <source>
        <strain evidence="10 11">JCM 30614</strain>
    </source>
</reference>
<comment type="pathway">
    <text evidence="1 8">Cofactor biosynthesis; tetrahydrofolate biosynthesis; 5,6,7,8-tetrahydrofolate from 7,8-dihydrofolate: step 1/1.</text>
</comment>
<dbReference type="GO" id="GO:0046654">
    <property type="term" value="P:tetrahydrofolate biosynthetic process"/>
    <property type="evidence" value="ECO:0007669"/>
    <property type="project" value="UniProtKB-UniPathway"/>
</dbReference>
<gene>
    <name evidence="10" type="ORF">F8C82_10210</name>
</gene>
<evidence type="ECO:0000313" key="11">
    <source>
        <dbReference type="Proteomes" id="UP000484164"/>
    </source>
</evidence>
<evidence type="ECO:0000256" key="1">
    <source>
        <dbReference type="ARBA" id="ARBA00004903"/>
    </source>
</evidence>
<comment type="function">
    <text evidence="7 8">Key enzyme in folate metabolism. Catalyzes an essential reaction for de novo glycine and purine synthesis, and for DNA precursor synthesis.</text>
</comment>
<dbReference type="PROSITE" id="PS51330">
    <property type="entry name" value="DHFR_2"/>
    <property type="match status" value="1"/>
</dbReference>
<dbReference type="GO" id="GO:0046452">
    <property type="term" value="P:dihydrofolate metabolic process"/>
    <property type="evidence" value="ECO:0007669"/>
    <property type="project" value="TreeGrafter"/>
</dbReference>
<dbReference type="EMBL" id="WBVQ01000002">
    <property type="protein sequence ID" value="KAB2816055.1"/>
    <property type="molecule type" value="Genomic_DNA"/>
</dbReference>
<dbReference type="Pfam" id="PF00186">
    <property type="entry name" value="DHFR_1"/>
    <property type="match status" value="1"/>
</dbReference>
<dbReference type="PANTHER" id="PTHR48069">
    <property type="entry name" value="DIHYDROFOLATE REDUCTASE"/>
    <property type="match status" value="1"/>
</dbReference>
<dbReference type="GO" id="GO:0070401">
    <property type="term" value="F:NADP+ binding"/>
    <property type="evidence" value="ECO:0007669"/>
    <property type="project" value="UniProtKB-ARBA"/>
</dbReference>
<dbReference type="AlphaFoldDB" id="A0A6L3ZDZ2"/>
<dbReference type="UniPathway" id="UPA00077">
    <property type="reaction ID" value="UER00158"/>
</dbReference>
<dbReference type="InterPro" id="IPR001796">
    <property type="entry name" value="DHFR_dom"/>
</dbReference>
<keyword evidence="6 8" id="KW-0560">Oxidoreductase</keyword>
<keyword evidence="5 8" id="KW-0521">NADP</keyword>
<protein>
    <recommendedName>
        <fullName evidence="3 8">Dihydrofolate reductase</fullName>
        <ecNumber evidence="3 8">1.5.1.3</ecNumber>
    </recommendedName>
</protein>
<dbReference type="PIRSF" id="PIRSF000194">
    <property type="entry name" value="DHFR"/>
    <property type="match status" value="1"/>
</dbReference>
<keyword evidence="4 8" id="KW-0554">One-carbon metabolism</keyword>
<dbReference type="FunFam" id="3.40.430.10:FF:000001">
    <property type="entry name" value="Dihydrofolate reductase"/>
    <property type="match status" value="1"/>
</dbReference>
<dbReference type="InterPro" id="IPR012259">
    <property type="entry name" value="DHFR"/>
</dbReference>
<dbReference type="GO" id="GO:0005829">
    <property type="term" value="C:cytosol"/>
    <property type="evidence" value="ECO:0007669"/>
    <property type="project" value="TreeGrafter"/>
</dbReference>
<sequence length="165" mass="18634">MTLTLIAAIDERNALGKDNDLIWNLPDDMKHFVSSTKGHAVIMGRKTFDSIGAKPLPKRHNVVITRDPHYSAEGVSVVNDLQSALDLVRDDDRPFIVGGAQIYALAMPHAQQLEITHIHHDFGDADAFFPEINHEEWKVVKEDFHPVDEKHAQSFTITRYERAAD</sequence>
<evidence type="ECO:0000256" key="2">
    <source>
        <dbReference type="ARBA" id="ARBA00009539"/>
    </source>
</evidence>
<dbReference type="SUPFAM" id="SSF53597">
    <property type="entry name" value="Dihydrofolate reductase-like"/>
    <property type="match status" value="1"/>
</dbReference>
<dbReference type="Proteomes" id="UP000484164">
    <property type="component" value="Unassembled WGS sequence"/>
</dbReference>
<dbReference type="GO" id="GO:0006730">
    <property type="term" value="P:one-carbon metabolic process"/>
    <property type="evidence" value="ECO:0007669"/>
    <property type="project" value="UniProtKB-KW"/>
</dbReference>
<dbReference type="OrthoDB" id="9804315at2"/>
<evidence type="ECO:0000256" key="6">
    <source>
        <dbReference type="ARBA" id="ARBA00023002"/>
    </source>
</evidence>
<name>A0A6L3ZDZ2_9FLAO</name>
<feature type="domain" description="DHFR" evidence="9">
    <location>
        <begin position="2"/>
        <end position="162"/>
    </location>
</feature>
<comment type="similarity">
    <text evidence="2 8">Belongs to the dihydrofolate reductase family.</text>
</comment>
<dbReference type="PANTHER" id="PTHR48069:SF3">
    <property type="entry name" value="DIHYDROFOLATE REDUCTASE"/>
    <property type="match status" value="1"/>
</dbReference>
<evidence type="ECO:0000256" key="8">
    <source>
        <dbReference type="PIRNR" id="PIRNR000194"/>
    </source>
</evidence>
<dbReference type="PRINTS" id="PR00070">
    <property type="entry name" value="DHFR"/>
</dbReference>
<evidence type="ECO:0000313" key="10">
    <source>
        <dbReference type="EMBL" id="KAB2816055.1"/>
    </source>
</evidence>
<dbReference type="CDD" id="cd00209">
    <property type="entry name" value="DHFR"/>
    <property type="match status" value="1"/>
</dbReference>
<organism evidence="10 11">
    <name type="scientific">Phaeocystidibacter marisrubri</name>
    <dbReference type="NCBI Taxonomy" id="1577780"/>
    <lineage>
        <taxon>Bacteria</taxon>
        <taxon>Pseudomonadati</taxon>
        <taxon>Bacteroidota</taxon>
        <taxon>Flavobacteriia</taxon>
        <taxon>Flavobacteriales</taxon>
        <taxon>Phaeocystidibacteraceae</taxon>
        <taxon>Phaeocystidibacter</taxon>
    </lineage>
</organism>
<accession>A0A6L3ZDZ2</accession>
<dbReference type="GO" id="GO:0046655">
    <property type="term" value="P:folic acid metabolic process"/>
    <property type="evidence" value="ECO:0007669"/>
    <property type="project" value="TreeGrafter"/>
</dbReference>
<evidence type="ECO:0000256" key="7">
    <source>
        <dbReference type="ARBA" id="ARBA00025067"/>
    </source>
</evidence>
<evidence type="ECO:0000256" key="3">
    <source>
        <dbReference type="ARBA" id="ARBA00012856"/>
    </source>
</evidence>
<dbReference type="RefSeq" id="WP_151693484.1">
    <property type="nucleotide sequence ID" value="NZ_BMGX01000001.1"/>
</dbReference>
<proteinExistence type="inferred from homology"/>
<comment type="catalytic activity">
    <reaction evidence="8">
        <text>(6S)-5,6,7,8-tetrahydrofolate + NADP(+) = 7,8-dihydrofolate + NADPH + H(+)</text>
        <dbReference type="Rhea" id="RHEA:15009"/>
        <dbReference type="ChEBI" id="CHEBI:15378"/>
        <dbReference type="ChEBI" id="CHEBI:57451"/>
        <dbReference type="ChEBI" id="CHEBI:57453"/>
        <dbReference type="ChEBI" id="CHEBI:57783"/>
        <dbReference type="ChEBI" id="CHEBI:58349"/>
        <dbReference type="EC" id="1.5.1.3"/>
    </reaction>
</comment>
<comment type="caution">
    <text evidence="10">The sequence shown here is derived from an EMBL/GenBank/DDBJ whole genome shotgun (WGS) entry which is preliminary data.</text>
</comment>
<dbReference type="EC" id="1.5.1.3" evidence="3 8"/>
<keyword evidence="11" id="KW-1185">Reference proteome</keyword>
<dbReference type="Gene3D" id="3.40.430.10">
    <property type="entry name" value="Dihydrofolate Reductase, subunit A"/>
    <property type="match status" value="1"/>
</dbReference>
<dbReference type="InterPro" id="IPR024072">
    <property type="entry name" value="DHFR-like_dom_sf"/>
</dbReference>
<evidence type="ECO:0000259" key="9">
    <source>
        <dbReference type="PROSITE" id="PS51330"/>
    </source>
</evidence>
<evidence type="ECO:0000256" key="5">
    <source>
        <dbReference type="ARBA" id="ARBA00022857"/>
    </source>
</evidence>
<evidence type="ECO:0000256" key="4">
    <source>
        <dbReference type="ARBA" id="ARBA00022563"/>
    </source>
</evidence>